<gene>
    <name evidence="3" type="ORF">OE105_06730</name>
</gene>
<dbReference type="RefSeq" id="WP_275421998.1">
    <property type="nucleotide sequence ID" value="NZ_CP106877.1"/>
</dbReference>
<dbReference type="KEGG" id="fhl:OE105_06730"/>
<protein>
    <submittedName>
        <fullName evidence="3">YpbF family protein</fullName>
    </submittedName>
</protein>
<dbReference type="Pfam" id="PF10864">
    <property type="entry name" value="DUF2663"/>
    <property type="match status" value="1"/>
</dbReference>
<dbReference type="EMBL" id="CP106877">
    <property type="protein sequence ID" value="WAA13789.1"/>
    <property type="molecule type" value="Genomic_DNA"/>
</dbReference>
<evidence type="ECO:0000256" key="1">
    <source>
        <dbReference type="SAM" id="Coils"/>
    </source>
</evidence>
<evidence type="ECO:0000313" key="4">
    <source>
        <dbReference type="Proteomes" id="UP001164726"/>
    </source>
</evidence>
<proteinExistence type="predicted"/>
<evidence type="ECO:0000256" key="2">
    <source>
        <dbReference type="SAM" id="Phobius"/>
    </source>
</evidence>
<sequence length="152" mass="18234">MDEAIKNLGEWTDEATKQMLQSLVNKKRKFDRHRQFHLLFMWMTMIIIFLYLSFLAFKIIFPHANSFSAMVSAFINWPGNTHLLLLSIGLYAYMNVLKEKVDKLESEYHALRCEIIDKSNDLWGKGEAWEKRHIVFQMMKERYDINLFYESK</sequence>
<dbReference type="AlphaFoldDB" id="A0A9E8M201"/>
<dbReference type="Proteomes" id="UP001164726">
    <property type="component" value="Chromosome"/>
</dbReference>
<reference evidence="3" key="1">
    <citation type="submission" date="2022-09" db="EMBL/GenBank/DDBJ databases">
        <title>Complete Genomes of Fervidibacillus albus and Fervidibacillus halotolerans isolated from tidal flat sediments.</title>
        <authorList>
            <person name="Kwon K.K."/>
            <person name="Yang S.-H."/>
            <person name="Park M.J."/>
            <person name="Oh H.-M."/>
        </authorList>
    </citation>
    <scope>NUCLEOTIDE SEQUENCE</scope>
    <source>
        <strain evidence="3">MEBiC13594</strain>
    </source>
</reference>
<organism evidence="3 4">
    <name type="scientific">Fervidibacillus halotolerans</name>
    <dbReference type="NCBI Taxonomy" id="2980027"/>
    <lineage>
        <taxon>Bacteria</taxon>
        <taxon>Bacillati</taxon>
        <taxon>Bacillota</taxon>
        <taxon>Bacilli</taxon>
        <taxon>Bacillales</taxon>
        <taxon>Bacillaceae</taxon>
        <taxon>Fervidibacillus</taxon>
    </lineage>
</organism>
<keyword evidence="2" id="KW-0812">Transmembrane</keyword>
<feature type="transmembrane region" description="Helical" evidence="2">
    <location>
        <begin position="36"/>
        <end position="61"/>
    </location>
</feature>
<dbReference type="InterPro" id="IPR020210">
    <property type="entry name" value="Uncharacterised_YpbF_TM"/>
</dbReference>
<feature type="coiled-coil region" evidence="1">
    <location>
        <begin position="94"/>
        <end position="121"/>
    </location>
</feature>
<name>A0A9E8M201_9BACI</name>
<keyword evidence="2" id="KW-0472">Membrane</keyword>
<feature type="transmembrane region" description="Helical" evidence="2">
    <location>
        <begin position="67"/>
        <end position="93"/>
    </location>
</feature>
<keyword evidence="2" id="KW-1133">Transmembrane helix</keyword>
<evidence type="ECO:0000313" key="3">
    <source>
        <dbReference type="EMBL" id="WAA13789.1"/>
    </source>
</evidence>
<keyword evidence="4" id="KW-1185">Reference proteome</keyword>
<accession>A0A9E8M201</accession>
<keyword evidence="1" id="KW-0175">Coiled coil</keyword>